<dbReference type="PIRSF" id="PIRSF006076">
    <property type="entry name" value="OM_assembly_OMP85"/>
    <property type="match status" value="1"/>
</dbReference>
<evidence type="ECO:0000256" key="4">
    <source>
        <dbReference type="ARBA" id="ARBA00022729"/>
    </source>
</evidence>
<keyword evidence="2" id="KW-1134">Transmembrane beta strand</keyword>
<evidence type="ECO:0000256" key="2">
    <source>
        <dbReference type="ARBA" id="ARBA00022452"/>
    </source>
</evidence>
<dbReference type="InterPro" id="IPR039910">
    <property type="entry name" value="D15-like"/>
</dbReference>
<sequence>MKRKSILLSITLASLLNADTIKSIEFINLTKMSTTLAKETISISANEDISTEKINKAIKDFYDYGYFEDITVTQENGVLKFLFKEKPSIANVEITGYKSREDDKEELKKEINIKKGMMYSTQKIKSAKEALLKKLEADGYINSVVEVEIEKLNEDALAITFNVNKGDEIIIKKANYFGAKNLEQSDFEEVTANKEEEFASWFITQNGGELNSEQLEYDGKRIQELYFEHGYLDAKVEDPFVQVDFASDQADLDFYIDEGIQYNLKSVTIYVDPELAKASELKEEMTLKEGRVFNIKRMRDDIDFIKTKIADQGYAFAQVTQDIKKDEKEGTVDLVLNVIPGQKVYIRDVKITGNSRTLDRVIRRNVYLAPGDLFSQTDFKESKNKLKRTGYFDDVTIEQKRVSEDKMDLVVKIKEAPTGNIILGGGYGSYDKVMINAAINERNLFGSGISTALSVDLSSVESEYTISIVNPAIADSKYTGSFDLYNRDQEYNTKDYYDMDKTTKGFTIGVGREIIRNLYGGLKYKLDFIKEDYEYISTYTGAKAKNEDYVQSSLIPYVNYDNTDDYLVPRSGMKVGTSVEYAGVGGDSKFVKTNTYFKYFYSLNSLYDLDWILRYRAQVNFLIDNGKINQGDSLYLGGTKSLRGFESYAFGPDDPVIDDPYKRMFANSLELSFPLVGSSMRWGVFYDYGMIGKNTFSDINRSSVGALFEWNSPFGPLQLFFAQPLDDKPGDETSSFEFALGSAF</sequence>
<dbReference type="Gene3D" id="2.40.160.50">
    <property type="entry name" value="membrane protein fhac: a member of the omp85/tpsb transporter family"/>
    <property type="match status" value="1"/>
</dbReference>
<dbReference type="Gene3D" id="3.10.20.310">
    <property type="entry name" value="membrane protein fhac"/>
    <property type="match status" value="5"/>
</dbReference>
<feature type="domain" description="POTRA" evidence="9">
    <location>
        <begin position="262"/>
        <end position="341"/>
    </location>
</feature>
<dbReference type="InterPro" id="IPR010827">
    <property type="entry name" value="BamA/TamA_POTRA"/>
</dbReference>
<evidence type="ECO:0000256" key="1">
    <source>
        <dbReference type="ARBA" id="ARBA00004370"/>
    </source>
</evidence>
<evidence type="ECO:0000256" key="3">
    <source>
        <dbReference type="ARBA" id="ARBA00022692"/>
    </source>
</evidence>
<evidence type="ECO:0000313" key="11">
    <source>
        <dbReference type="Proteomes" id="UP000290172"/>
    </source>
</evidence>
<protein>
    <recommendedName>
        <fullName evidence="8">Outer membrane protein assembly factor BamA</fullName>
    </recommendedName>
</protein>
<keyword evidence="4" id="KW-0732">Signal</keyword>
<accession>A0A4Q0YIN8</accession>
<evidence type="ECO:0000313" key="10">
    <source>
        <dbReference type="EMBL" id="RXJ70233.1"/>
    </source>
</evidence>
<dbReference type="InterPro" id="IPR034746">
    <property type="entry name" value="POTRA"/>
</dbReference>
<comment type="caution">
    <text evidence="10">The sequence shown here is derived from an EMBL/GenBank/DDBJ whole genome shotgun (WGS) entry which is preliminary data.</text>
</comment>
<name>A0A4Q0YIN8_9BACT</name>
<dbReference type="RefSeq" id="WP_128978281.1">
    <property type="nucleotide sequence ID" value="NZ_PDKJ01000001.1"/>
</dbReference>
<dbReference type="NCBIfam" id="TIGR03303">
    <property type="entry name" value="OM_YaeT"/>
    <property type="match status" value="1"/>
</dbReference>
<proteinExistence type="predicted"/>
<feature type="domain" description="POTRA" evidence="9">
    <location>
        <begin position="344"/>
        <end position="416"/>
    </location>
</feature>
<comment type="subcellular location">
    <subcellularLocation>
        <location evidence="1">Membrane</location>
    </subcellularLocation>
</comment>
<dbReference type="PANTHER" id="PTHR12815:SF23">
    <property type="entry name" value="OUTER MEMBRANE PROTEIN ASSEMBLY FACTOR BAMA"/>
    <property type="match status" value="1"/>
</dbReference>
<reference evidence="10 11" key="1">
    <citation type="submission" date="2017-10" db="EMBL/GenBank/DDBJ databases">
        <title>Genomics of the genus Arcobacter.</title>
        <authorList>
            <person name="Perez-Cataluna A."/>
            <person name="Figueras M.J."/>
        </authorList>
    </citation>
    <scope>NUCLEOTIDE SEQUENCE [LARGE SCALE GENOMIC DNA]</scope>
    <source>
        <strain evidence="10 11">CECT 8993</strain>
    </source>
</reference>
<dbReference type="Proteomes" id="UP000290172">
    <property type="component" value="Unassembled WGS sequence"/>
</dbReference>
<evidence type="ECO:0000256" key="6">
    <source>
        <dbReference type="ARBA" id="ARBA00023136"/>
    </source>
</evidence>
<dbReference type="GO" id="GO:0009279">
    <property type="term" value="C:cell outer membrane"/>
    <property type="evidence" value="ECO:0007669"/>
    <property type="project" value="UniProtKB-UniRule"/>
</dbReference>
<organism evidence="10 11">
    <name type="scientific">Halarcobacter ebronensis</name>
    <dbReference type="NCBI Taxonomy" id="1462615"/>
    <lineage>
        <taxon>Bacteria</taxon>
        <taxon>Pseudomonadati</taxon>
        <taxon>Campylobacterota</taxon>
        <taxon>Epsilonproteobacteria</taxon>
        <taxon>Campylobacterales</taxon>
        <taxon>Arcobacteraceae</taxon>
        <taxon>Halarcobacter</taxon>
    </lineage>
</organism>
<dbReference type="GO" id="GO:0071709">
    <property type="term" value="P:membrane assembly"/>
    <property type="evidence" value="ECO:0007669"/>
    <property type="project" value="InterPro"/>
</dbReference>
<evidence type="ECO:0000256" key="7">
    <source>
        <dbReference type="ARBA" id="ARBA00023237"/>
    </source>
</evidence>
<dbReference type="PROSITE" id="PS51779">
    <property type="entry name" value="POTRA"/>
    <property type="match status" value="3"/>
</dbReference>
<evidence type="ECO:0000259" key="9">
    <source>
        <dbReference type="PROSITE" id="PS51779"/>
    </source>
</evidence>
<keyword evidence="6" id="KW-0472">Membrane</keyword>
<dbReference type="EMBL" id="PDKJ01000001">
    <property type="protein sequence ID" value="RXJ70233.1"/>
    <property type="molecule type" value="Genomic_DNA"/>
</dbReference>
<dbReference type="AlphaFoldDB" id="A0A4Q0YIN8"/>
<dbReference type="PANTHER" id="PTHR12815">
    <property type="entry name" value="SORTING AND ASSEMBLY MACHINERY SAMM50 PROTEIN FAMILY MEMBER"/>
    <property type="match status" value="1"/>
</dbReference>
<dbReference type="Pfam" id="PF01103">
    <property type="entry name" value="Omp85"/>
    <property type="match status" value="1"/>
</dbReference>
<evidence type="ECO:0000256" key="8">
    <source>
        <dbReference type="NCBIfam" id="TIGR03303"/>
    </source>
</evidence>
<feature type="domain" description="POTRA" evidence="9">
    <location>
        <begin position="87"/>
        <end position="164"/>
    </location>
</feature>
<dbReference type="Pfam" id="PF07244">
    <property type="entry name" value="POTRA"/>
    <property type="match status" value="4"/>
</dbReference>
<keyword evidence="7" id="KW-0998">Cell outer membrane</keyword>
<evidence type="ECO:0000256" key="5">
    <source>
        <dbReference type="ARBA" id="ARBA00022737"/>
    </source>
</evidence>
<keyword evidence="5" id="KW-0677">Repeat</keyword>
<gene>
    <name evidence="10" type="primary">bamA</name>
    <name evidence="10" type="ORF">CRV08_01315</name>
</gene>
<dbReference type="InterPro" id="IPR000184">
    <property type="entry name" value="Bac_surfAg_D15"/>
</dbReference>
<dbReference type="InterPro" id="IPR023707">
    <property type="entry name" value="OM_assembly_BamA"/>
</dbReference>
<keyword evidence="3" id="KW-0812">Transmembrane</keyword>